<evidence type="ECO:0000313" key="6">
    <source>
        <dbReference type="EMBL" id="GAF73624.1"/>
    </source>
</evidence>
<name>X0RXS9_9ZZZZ</name>
<dbReference type="GO" id="GO:0006310">
    <property type="term" value="P:DNA recombination"/>
    <property type="evidence" value="ECO:0007669"/>
    <property type="project" value="UniProtKB-KW"/>
</dbReference>
<keyword evidence="2" id="KW-0547">Nucleotide-binding</keyword>
<protein>
    <recommendedName>
        <fullName evidence="5">AAA+ ATPase domain-containing protein</fullName>
    </recommendedName>
</protein>
<proteinExistence type="inferred from homology"/>
<keyword evidence="3" id="KW-0067">ATP-binding</keyword>
<evidence type="ECO:0000256" key="2">
    <source>
        <dbReference type="ARBA" id="ARBA00022741"/>
    </source>
</evidence>
<dbReference type="AlphaFoldDB" id="X0RXS9"/>
<dbReference type="SMART" id="SM00382">
    <property type="entry name" value="AAA"/>
    <property type="match status" value="1"/>
</dbReference>
<reference evidence="6" key="1">
    <citation type="journal article" date="2014" name="Front. Microbiol.">
        <title>High frequency of phylogenetically diverse reductive dehalogenase-homologous genes in deep subseafloor sedimentary metagenomes.</title>
        <authorList>
            <person name="Kawai M."/>
            <person name="Futagami T."/>
            <person name="Toyoda A."/>
            <person name="Takaki Y."/>
            <person name="Nishi S."/>
            <person name="Hori S."/>
            <person name="Arai W."/>
            <person name="Tsubouchi T."/>
            <person name="Morono Y."/>
            <person name="Uchiyama I."/>
            <person name="Ito T."/>
            <person name="Fujiyama A."/>
            <person name="Inagaki F."/>
            <person name="Takami H."/>
        </authorList>
    </citation>
    <scope>NUCLEOTIDE SEQUENCE</scope>
    <source>
        <strain evidence="6">Expedition CK06-06</strain>
    </source>
</reference>
<dbReference type="InterPro" id="IPR003593">
    <property type="entry name" value="AAA+_ATPase"/>
</dbReference>
<feature type="non-terminal residue" evidence="6">
    <location>
        <position position="281"/>
    </location>
</feature>
<evidence type="ECO:0000256" key="1">
    <source>
        <dbReference type="ARBA" id="ARBA00009391"/>
    </source>
</evidence>
<dbReference type="GO" id="GO:0006281">
    <property type="term" value="P:DNA repair"/>
    <property type="evidence" value="ECO:0007669"/>
    <property type="project" value="InterPro"/>
</dbReference>
<sequence>MPTSKNLIDTINKEVGDFTALQYGDSPQFEPQYLSTGLRNLDTALGGGLRKGSIVLLTGAFSSGKTLLSQYFMSEAQKDGLAVAYIDAERAFHRTWAQQSGVDVEKLMVSQTARGEKAFNIVHALVRNNAGLVVVDSLAALLSTAQAKAEMEQKFVGDKARMINDGLTKILDCMEEAKADTIVVAINQYRATIGGGPGTPNITVPGGQGQTFINHLWLKVRRAGWENVKSKRKGEKYPVKTGFTMAVEVYKSKQSVPFQVVKVPFDFRTQLDEVGAVVLEA</sequence>
<dbReference type="Pfam" id="PF00154">
    <property type="entry name" value="RecA_N"/>
    <property type="match status" value="1"/>
</dbReference>
<feature type="domain" description="AAA+ ATPase" evidence="5">
    <location>
        <begin position="51"/>
        <end position="222"/>
    </location>
</feature>
<accession>X0RXS9</accession>
<dbReference type="Gene3D" id="3.40.50.300">
    <property type="entry name" value="P-loop containing nucleotide triphosphate hydrolases"/>
    <property type="match status" value="1"/>
</dbReference>
<dbReference type="PANTHER" id="PTHR45900:SF1">
    <property type="entry name" value="MITOCHONDRIAL DNA REPAIR PROTEIN RECA HOMOLOG-RELATED"/>
    <property type="match status" value="1"/>
</dbReference>
<dbReference type="PRINTS" id="PR00142">
    <property type="entry name" value="RECA"/>
</dbReference>
<dbReference type="InterPro" id="IPR013765">
    <property type="entry name" value="DNA_recomb/repair_RecA"/>
</dbReference>
<dbReference type="SUPFAM" id="SSF52540">
    <property type="entry name" value="P-loop containing nucleoside triphosphate hydrolases"/>
    <property type="match status" value="1"/>
</dbReference>
<evidence type="ECO:0000259" key="5">
    <source>
        <dbReference type="SMART" id="SM00382"/>
    </source>
</evidence>
<gene>
    <name evidence="6" type="ORF">S01H1_08069</name>
</gene>
<organism evidence="6">
    <name type="scientific">marine sediment metagenome</name>
    <dbReference type="NCBI Taxonomy" id="412755"/>
    <lineage>
        <taxon>unclassified sequences</taxon>
        <taxon>metagenomes</taxon>
        <taxon>ecological metagenomes</taxon>
    </lineage>
</organism>
<dbReference type="GO" id="GO:0003697">
    <property type="term" value="F:single-stranded DNA binding"/>
    <property type="evidence" value="ECO:0007669"/>
    <property type="project" value="InterPro"/>
</dbReference>
<dbReference type="InterPro" id="IPR027417">
    <property type="entry name" value="P-loop_NTPase"/>
</dbReference>
<dbReference type="InterPro" id="IPR049428">
    <property type="entry name" value="RecA-like_N"/>
</dbReference>
<comment type="caution">
    <text evidence="6">The sequence shown here is derived from an EMBL/GenBank/DDBJ whole genome shotgun (WGS) entry which is preliminary data.</text>
</comment>
<keyword evidence="4" id="KW-0233">DNA recombination</keyword>
<evidence type="ECO:0000256" key="4">
    <source>
        <dbReference type="ARBA" id="ARBA00023172"/>
    </source>
</evidence>
<comment type="similarity">
    <text evidence="1">Belongs to the RecA family.</text>
</comment>
<dbReference type="PANTHER" id="PTHR45900">
    <property type="entry name" value="RECA"/>
    <property type="match status" value="1"/>
</dbReference>
<dbReference type="EMBL" id="BARS01004140">
    <property type="protein sequence ID" value="GAF73624.1"/>
    <property type="molecule type" value="Genomic_DNA"/>
</dbReference>
<dbReference type="GO" id="GO:0005524">
    <property type="term" value="F:ATP binding"/>
    <property type="evidence" value="ECO:0007669"/>
    <property type="project" value="UniProtKB-KW"/>
</dbReference>
<evidence type="ECO:0000256" key="3">
    <source>
        <dbReference type="ARBA" id="ARBA00022840"/>
    </source>
</evidence>